<feature type="region of interest" description="Disordered" evidence="1">
    <location>
        <begin position="1"/>
        <end position="33"/>
    </location>
</feature>
<evidence type="ECO:0000256" key="1">
    <source>
        <dbReference type="SAM" id="MobiDB-lite"/>
    </source>
</evidence>
<sequence>MPPRKCQHQKAPQAIHITDDEDEQAGSSSRYMTVTVPRRCRPKAKVVHIKDVARDAVNTTQAGSPSTDASASASALADSNFDDAMSVDISKYAIAAAANGMQICHCTDYGSGTALIMSVMC</sequence>
<proteinExistence type="predicted"/>
<dbReference type="EMBL" id="SFCI01000674">
    <property type="protein sequence ID" value="TFY78469.1"/>
    <property type="molecule type" value="Genomic_DNA"/>
</dbReference>
<organism evidence="2 3">
    <name type="scientific">Hericium alpestre</name>
    <dbReference type="NCBI Taxonomy" id="135208"/>
    <lineage>
        <taxon>Eukaryota</taxon>
        <taxon>Fungi</taxon>
        <taxon>Dikarya</taxon>
        <taxon>Basidiomycota</taxon>
        <taxon>Agaricomycotina</taxon>
        <taxon>Agaricomycetes</taxon>
        <taxon>Russulales</taxon>
        <taxon>Hericiaceae</taxon>
        <taxon>Hericium</taxon>
    </lineage>
</organism>
<dbReference type="AlphaFoldDB" id="A0A4Y9ZY97"/>
<dbReference type="Proteomes" id="UP000298061">
    <property type="component" value="Unassembled WGS sequence"/>
</dbReference>
<reference evidence="2 3" key="1">
    <citation type="submission" date="2019-02" db="EMBL/GenBank/DDBJ databases">
        <title>Genome sequencing of the rare red list fungi Hericium alpestre (H. flagellum).</title>
        <authorList>
            <person name="Buettner E."/>
            <person name="Kellner H."/>
        </authorList>
    </citation>
    <scope>NUCLEOTIDE SEQUENCE [LARGE SCALE GENOMIC DNA]</scope>
    <source>
        <strain evidence="2 3">DSM 108284</strain>
    </source>
</reference>
<keyword evidence="3" id="KW-1185">Reference proteome</keyword>
<evidence type="ECO:0000313" key="2">
    <source>
        <dbReference type="EMBL" id="TFY78469.1"/>
    </source>
</evidence>
<comment type="caution">
    <text evidence="2">The sequence shown here is derived from an EMBL/GenBank/DDBJ whole genome shotgun (WGS) entry which is preliminary data.</text>
</comment>
<name>A0A4Y9ZY97_9AGAM</name>
<accession>A0A4Y9ZY97</accession>
<evidence type="ECO:0000313" key="3">
    <source>
        <dbReference type="Proteomes" id="UP000298061"/>
    </source>
</evidence>
<gene>
    <name evidence="2" type="ORF">EWM64_g5544</name>
</gene>
<protein>
    <submittedName>
        <fullName evidence="2">Uncharacterized protein</fullName>
    </submittedName>
</protein>